<accession>A0AAV7L3S5</accession>
<feature type="non-terminal residue" evidence="2">
    <location>
        <position position="147"/>
    </location>
</feature>
<evidence type="ECO:0000256" key="1">
    <source>
        <dbReference type="SAM" id="MobiDB-lite"/>
    </source>
</evidence>
<feature type="region of interest" description="Disordered" evidence="1">
    <location>
        <begin position="1"/>
        <end position="104"/>
    </location>
</feature>
<gene>
    <name evidence="2" type="ORF">NDU88_005828</name>
</gene>
<dbReference type="Proteomes" id="UP001066276">
    <property type="component" value="Chromosome 12"/>
</dbReference>
<feature type="non-terminal residue" evidence="2">
    <location>
        <position position="1"/>
    </location>
</feature>
<keyword evidence="3" id="KW-1185">Reference proteome</keyword>
<reference evidence="2" key="1">
    <citation type="journal article" date="2022" name="bioRxiv">
        <title>Sequencing and chromosome-scale assembly of the giantPleurodeles waltlgenome.</title>
        <authorList>
            <person name="Brown T."/>
            <person name="Elewa A."/>
            <person name="Iarovenko S."/>
            <person name="Subramanian E."/>
            <person name="Araus A.J."/>
            <person name="Petzold A."/>
            <person name="Susuki M."/>
            <person name="Suzuki K.-i.T."/>
            <person name="Hayashi T."/>
            <person name="Toyoda A."/>
            <person name="Oliveira C."/>
            <person name="Osipova E."/>
            <person name="Leigh N.D."/>
            <person name="Simon A."/>
            <person name="Yun M.H."/>
        </authorList>
    </citation>
    <scope>NUCLEOTIDE SEQUENCE</scope>
    <source>
        <strain evidence="2">20211129_DDA</strain>
        <tissue evidence="2">Liver</tissue>
    </source>
</reference>
<proteinExistence type="predicted"/>
<name>A0AAV7L3S5_PLEWA</name>
<protein>
    <submittedName>
        <fullName evidence="2">Uncharacterized protein</fullName>
    </submittedName>
</protein>
<feature type="compositionally biased region" description="Polar residues" evidence="1">
    <location>
        <begin position="1"/>
        <end position="10"/>
    </location>
</feature>
<dbReference type="EMBL" id="JANPWB010000016">
    <property type="protein sequence ID" value="KAJ1085702.1"/>
    <property type="molecule type" value="Genomic_DNA"/>
</dbReference>
<feature type="compositionally biased region" description="Polar residues" evidence="1">
    <location>
        <begin position="69"/>
        <end position="79"/>
    </location>
</feature>
<evidence type="ECO:0000313" key="3">
    <source>
        <dbReference type="Proteomes" id="UP001066276"/>
    </source>
</evidence>
<evidence type="ECO:0000313" key="2">
    <source>
        <dbReference type="EMBL" id="KAJ1085702.1"/>
    </source>
</evidence>
<sequence>DPSHAQGFSSTHRRVLSVGQDGQHNKYVLHQQAGRNKIPLPLKGSSVSLELAHTEQRLPQGGAPARGQQRPSGLSQQDGRQLPRVGTKPEHTRRHLPTMGSADPRLVCHQPERQRPVLLQSIHTPGVVGKCSFDEMVRDLCLRFPPN</sequence>
<dbReference type="AlphaFoldDB" id="A0AAV7L3S5"/>
<organism evidence="2 3">
    <name type="scientific">Pleurodeles waltl</name>
    <name type="common">Iberian ribbed newt</name>
    <dbReference type="NCBI Taxonomy" id="8319"/>
    <lineage>
        <taxon>Eukaryota</taxon>
        <taxon>Metazoa</taxon>
        <taxon>Chordata</taxon>
        <taxon>Craniata</taxon>
        <taxon>Vertebrata</taxon>
        <taxon>Euteleostomi</taxon>
        <taxon>Amphibia</taxon>
        <taxon>Batrachia</taxon>
        <taxon>Caudata</taxon>
        <taxon>Salamandroidea</taxon>
        <taxon>Salamandridae</taxon>
        <taxon>Pleurodelinae</taxon>
        <taxon>Pleurodeles</taxon>
    </lineage>
</organism>
<comment type="caution">
    <text evidence="2">The sequence shown here is derived from an EMBL/GenBank/DDBJ whole genome shotgun (WGS) entry which is preliminary data.</text>
</comment>